<dbReference type="GO" id="GO:0016020">
    <property type="term" value="C:membrane"/>
    <property type="evidence" value="ECO:0007669"/>
    <property type="project" value="InterPro"/>
</dbReference>
<sequence length="819" mass="89426">MEKRMAWTAKVLVGYTVDAQTKSGKTYRGILSSISSDKGALVAHLSMTTLVRDAKVQGELPVVRPTPTLALPWLDIVSITAKGAALGAEDVSTASTHNGIEGLGTDADISRGRGGRADRELQRWFALNEAKFGVRTDYAEELYTTALDPRASTISAAEADRIAREIEGGGAHGKAGGLASRHVLEERGLAVLDDSGLDEEDLYGARNGAGSGGSARPGASAAVPVPKPAASRSAPIDIDARRETNKLRAQMMEGKKTSPYGTPKSLKSPLASPLINDAAKLEALNLNPGTTVVDEEVRRDFQQFKAAQSQQVKRPDLHEFKAFSQTLDNRLSGPITLKYVKRGYHALCTHFLTLAAVPLAAVGLLELANMYKQGDLNDMWVVAKQTNLTFDLVSFIAGCSLLIFAAAAYIFTRKRPVYLLNYHCFKPNDSLKVSYKYFMEHSERIGAFTPESLEFQRKVLERSGLGEETYLPEAVMKNPPEPTMAAARGEANQVLFESVERVLAKTGISPKAVDILIVNCSLFNPTPSLSAMIVNHFGMRSNVITYNLSGMGCSAGVISLSLARELLQVYPRSTALVVSTENITQNWYFGNAKSMLIPNCLFRLGGAAMLLSNRRVDRWRAKLELLHVVRTHMGQDAAHYGCVYQQEDEAGQRGVHLSRELMRIAGHALKANITTLGPLVLPVSEQLLFFLNLMARKVLKRKGLKPYIPDFKLAFQHFCIHTGGRGVIDAIEQQLELGTRNAAPSRETLHRYGNISSASIWYVLANIETKQGLRKGDRIWQIAFGSGFKCNSAVWRALRTCNEQHGAWVEGGQAGGKAV</sequence>
<evidence type="ECO:0000256" key="4">
    <source>
        <dbReference type="SAM" id="MobiDB-lite"/>
    </source>
</evidence>
<dbReference type="InterPro" id="IPR013601">
    <property type="entry name" value="FAE1_typ3_polyketide_synth"/>
</dbReference>
<dbReference type="InterPro" id="IPR012392">
    <property type="entry name" value="3-ktacl-CoA_syn"/>
</dbReference>
<evidence type="ECO:0000313" key="8">
    <source>
        <dbReference type="EMBL" id="KFM24661.1"/>
    </source>
</evidence>
<reference evidence="8 9" key="2">
    <citation type="journal article" date="2014" name="BMC Genomics">
        <title>Oil accumulation mechanisms of the oleaginous microalga Chlorella protothecoides revealed through its genome, transcriptomes, and proteomes.</title>
        <authorList>
            <person name="Gao C."/>
            <person name="Wang Y."/>
            <person name="Shen Y."/>
            <person name="Yan D."/>
            <person name="He X."/>
            <person name="Dai J."/>
            <person name="Wu Q."/>
        </authorList>
    </citation>
    <scope>NUCLEOTIDE SEQUENCE [LARGE SCALE GENOMIC DNA]</scope>
    <source>
        <strain evidence="8 9">0710</strain>
    </source>
</reference>
<dbReference type="eggNOG" id="KOG2375">
    <property type="taxonomic scope" value="Eukaryota"/>
</dbReference>
<feature type="transmembrane region" description="Helical" evidence="5">
    <location>
        <begin position="388"/>
        <end position="411"/>
    </location>
</feature>
<dbReference type="EMBL" id="KF517429">
    <property type="protein sequence ID" value="AHA86564.1"/>
    <property type="molecule type" value="mRNA"/>
</dbReference>
<dbReference type="PANTHER" id="PTHR31561">
    <property type="entry name" value="3-KETOACYL-COA SYNTHASE"/>
    <property type="match status" value="1"/>
</dbReference>
<protein>
    <recommendedName>
        <fullName evidence="2">very-long-chain 3-oxoacyl-CoA synthase</fullName>
        <ecNumber evidence="2">2.3.1.199</ecNumber>
    </recommendedName>
</protein>
<dbReference type="InterPro" id="IPR009604">
    <property type="entry name" value="LsmAD_domain"/>
</dbReference>
<dbReference type="STRING" id="3075.V5NG01"/>
<dbReference type="GeneID" id="23613769"/>
<comment type="similarity">
    <text evidence="1">Belongs to the thiolase-like superfamily. Chalcone/stilbene synthases family.</text>
</comment>
<keyword evidence="5" id="KW-0472">Membrane</keyword>
<dbReference type="InterPro" id="IPR025852">
    <property type="entry name" value="SM_dom_ATX"/>
</dbReference>
<evidence type="ECO:0000313" key="9">
    <source>
        <dbReference type="Proteomes" id="UP000028924"/>
    </source>
</evidence>
<keyword evidence="5" id="KW-1133">Transmembrane helix</keyword>
<feature type="domain" description="LsmAD" evidence="6">
    <location>
        <begin position="132"/>
        <end position="207"/>
    </location>
</feature>
<dbReference type="GO" id="GO:0006633">
    <property type="term" value="P:fatty acid biosynthetic process"/>
    <property type="evidence" value="ECO:0007669"/>
    <property type="project" value="InterPro"/>
</dbReference>
<evidence type="ECO:0000256" key="3">
    <source>
        <dbReference type="ARBA" id="ARBA00022679"/>
    </source>
</evidence>
<dbReference type="InterPro" id="IPR016039">
    <property type="entry name" value="Thiolase-like"/>
</dbReference>
<dbReference type="RefSeq" id="XP_011397549.1">
    <property type="nucleotide sequence ID" value="XM_011399247.1"/>
</dbReference>
<keyword evidence="3 7" id="KW-0808">Transferase</keyword>
<evidence type="ECO:0000256" key="5">
    <source>
        <dbReference type="SAM" id="Phobius"/>
    </source>
</evidence>
<dbReference type="EC" id="2.3.1.199" evidence="2"/>
<organism evidence="7">
    <name type="scientific">Auxenochlorella protothecoides</name>
    <name type="common">Green microalga</name>
    <name type="synonym">Chlorella protothecoides</name>
    <dbReference type="NCBI Taxonomy" id="3075"/>
    <lineage>
        <taxon>Eukaryota</taxon>
        <taxon>Viridiplantae</taxon>
        <taxon>Chlorophyta</taxon>
        <taxon>core chlorophytes</taxon>
        <taxon>Trebouxiophyceae</taxon>
        <taxon>Chlorellales</taxon>
        <taxon>Chlorellaceae</taxon>
        <taxon>Auxenochlorella</taxon>
    </lineage>
</organism>
<evidence type="ECO:0000259" key="6">
    <source>
        <dbReference type="SMART" id="SM01272"/>
    </source>
</evidence>
<dbReference type="Pfam" id="PF08541">
    <property type="entry name" value="ACP_syn_III_C"/>
    <property type="match status" value="1"/>
</dbReference>
<reference evidence="7" key="1">
    <citation type="submission" date="2013-08" db="EMBL/GenBank/DDBJ databases">
        <title>Identification of sporopollenin as the outer layer of cell wall in microalga Chlorella protothecoides.</title>
        <authorList>
            <person name="He X."/>
            <person name="Dai J."/>
            <person name="Wu Q."/>
        </authorList>
    </citation>
    <scope>NUCLEOTIDE SEQUENCE</scope>
    <source>
        <strain evidence="7">0710</strain>
    </source>
</reference>
<gene>
    <name evidence="8" type="ORF">F751_2378</name>
</gene>
<dbReference type="Pfam" id="PF08392">
    <property type="entry name" value="FAE1_CUT1_RppA"/>
    <property type="match status" value="1"/>
</dbReference>
<evidence type="ECO:0000313" key="7">
    <source>
        <dbReference type="EMBL" id="AHA86564.1"/>
    </source>
</evidence>
<dbReference type="InterPro" id="IPR013747">
    <property type="entry name" value="ACP_syn_III_C"/>
</dbReference>
<proteinExistence type="evidence at transcript level"/>
<dbReference type="EMBL" id="KL662109">
    <property type="protein sequence ID" value="KFM24661.1"/>
    <property type="molecule type" value="Genomic_DNA"/>
</dbReference>
<keyword evidence="5" id="KW-0812">Transmembrane</keyword>
<evidence type="ECO:0000256" key="1">
    <source>
        <dbReference type="ARBA" id="ARBA00005531"/>
    </source>
</evidence>
<dbReference type="CDD" id="cd00831">
    <property type="entry name" value="CHS_like"/>
    <property type="match status" value="1"/>
</dbReference>
<dbReference type="Pfam" id="PF06741">
    <property type="entry name" value="LsmAD"/>
    <property type="match status" value="1"/>
</dbReference>
<feature type="compositionally biased region" description="Low complexity" evidence="4">
    <location>
        <begin position="216"/>
        <end position="232"/>
    </location>
</feature>
<keyword evidence="9" id="KW-1185">Reference proteome</keyword>
<accession>V5NG01</accession>
<evidence type="ECO:0000256" key="2">
    <source>
        <dbReference type="ARBA" id="ARBA00012307"/>
    </source>
</evidence>
<dbReference type="GO" id="GO:0009922">
    <property type="term" value="F:fatty acid elongase activity"/>
    <property type="evidence" value="ECO:0007669"/>
    <property type="project" value="UniProtKB-EC"/>
</dbReference>
<dbReference type="Proteomes" id="UP000028924">
    <property type="component" value="Unassembled WGS sequence"/>
</dbReference>
<name>V5NG01_AUXPR</name>
<dbReference type="AlphaFoldDB" id="V5NG01"/>
<dbReference type="Gene3D" id="3.40.47.10">
    <property type="match status" value="1"/>
</dbReference>
<feature type="region of interest" description="Disordered" evidence="4">
    <location>
        <begin position="202"/>
        <end position="232"/>
    </location>
</feature>
<dbReference type="SUPFAM" id="SSF53901">
    <property type="entry name" value="Thiolase-like"/>
    <property type="match status" value="2"/>
</dbReference>
<dbReference type="OrthoDB" id="329835at2759"/>
<dbReference type="KEGG" id="apro:F751_2378"/>
<feature type="transmembrane region" description="Helical" evidence="5">
    <location>
        <begin position="347"/>
        <end position="368"/>
    </location>
</feature>
<dbReference type="Pfam" id="PF14438">
    <property type="entry name" value="SM-ATX"/>
    <property type="match status" value="1"/>
</dbReference>
<dbReference type="SMART" id="SM01272">
    <property type="entry name" value="LsmAD"/>
    <property type="match status" value="1"/>
</dbReference>